<name>A0A1V6UN39_9EURO</name>
<evidence type="ECO:0000313" key="3">
    <source>
        <dbReference type="Proteomes" id="UP000191500"/>
    </source>
</evidence>
<protein>
    <submittedName>
        <fullName evidence="2">Uncharacterized protein</fullName>
    </submittedName>
</protein>
<comment type="caution">
    <text evidence="2">The sequence shown here is derived from an EMBL/GenBank/DDBJ whole genome shotgun (WGS) entry which is preliminary data.</text>
</comment>
<evidence type="ECO:0000313" key="2">
    <source>
        <dbReference type="EMBL" id="OQE39838.1"/>
    </source>
</evidence>
<organism evidence="2 3">
    <name type="scientific">Penicillium coprophilum</name>
    <dbReference type="NCBI Taxonomy" id="36646"/>
    <lineage>
        <taxon>Eukaryota</taxon>
        <taxon>Fungi</taxon>
        <taxon>Dikarya</taxon>
        <taxon>Ascomycota</taxon>
        <taxon>Pezizomycotina</taxon>
        <taxon>Eurotiomycetes</taxon>
        <taxon>Eurotiomycetidae</taxon>
        <taxon>Eurotiales</taxon>
        <taxon>Aspergillaceae</taxon>
        <taxon>Penicillium</taxon>
    </lineage>
</organism>
<keyword evidence="1" id="KW-0472">Membrane</keyword>
<keyword evidence="1" id="KW-1133">Transmembrane helix</keyword>
<evidence type="ECO:0000256" key="1">
    <source>
        <dbReference type="SAM" id="Phobius"/>
    </source>
</evidence>
<dbReference type="EMBL" id="MDDG01000006">
    <property type="protein sequence ID" value="OQE39838.1"/>
    <property type="molecule type" value="Genomic_DNA"/>
</dbReference>
<proteinExistence type="predicted"/>
<keyword evidence="3" id="KW-1185">Reference proteome</keyword>
<feature type="transmembrane region" description="Helical" evidence="1">
    <location>
        <begin position="46"/>
        <end position="68"/>
    </location>
</feature>
<accession>A0A1V6UN39</accession>
<dbReference type="AlphaFoldDB" id="A0A1V6UN39"/>
<reference evidence="3" key="1">
    <citation type="journal article" date="2017" name="Nat. Microbiol.">
        <title>Global analysis of biosynthetic gene clusters reveals vast potential of secondary metabolite production in Penicillium species.</title>
        <authorList>
            <person name="Nielsen J.C."/>
            <person name="Grijseels S."/>
            <person name="Prigent S."/>
            <person name="Ji B."/>
            <person name="Dainat J."/>
            <person name="Nielsen K.F."/>
            <person name="Frisvad J.C."/>
            <person name="Workman M."/>
            <person name="Nielsen J."/>
        </authorList>
    </citation>
    <scope>NUCLEOTIDE SEQUENCE [LARGE SCALE GENOMIC DNA]</scope>
    <source>
        <strain evidence="3">IBT 31321</strain>
    </source>
</reference>
<dbReference type="Proteomes" id="UP000191500">
    <property type="component" value="Unassembled WGS sequence"/>
</dbReference>
<sequence>MDDKIKHQVTPGVFVPYTDEEHAEARPAPAWFYQPSQQRQSKLYRVFYVTLVAIAFCSAGFAVGRYAMQNSPKIIIDSTTAEPMYPLSESTADNATLALVEHWQLFGFTDTACTKGVRSIDVGNGYQGCTAGGDRMNGVQSFKFVGLQERPDTGVCIYGGTSCGRNNAYTSESKRGPQCVTLPRPGAATRFLVQALNNPGGGRVSCPSA</sequence>
<keyword evidence="1" id="KW-0812">Transmembrane</keyword>
<gene>
    <name evidence="2" type="ORF">PENCOP_c006G09045</name>
</gene>